<organism evidence="1 2">
    <name type="scientific">Microbotryum silenes-dioicae</name>
    <dbReference type="NCBI Taxonomy" id="796604"/>
    <lineage>
        <taxon>Eukaryota</taxon>
        <taxon>Fungi</taxon>
        <taxon>Dikarya</taxon>
        <taxon>Basidiomycota</taxon>
        <taxon>Pucciniomycotina</taxon>
        <taxon>Microbotryomycetes</taxon>
        <taxon>Microbotryales</taxon>
        <taxon>Microbotryaceae</taxon>
        <taxon>Microbotryum</taxon>
    </lineage>
</organism>
<accession>A0A2X0MEA9</accession>
<protein>
    <submittedName>
        <fullName evidence="1">BQ5605_C004g03108 protein</fullName>
    </submittedName>
</protein>
<name>A0A2X0MEA9_9BASI</name>
<dbReference type="AlphaFoldDB" id="A0A2X0MEA9"/>
<dbReference type="EMBL" id="FQNC01000046">
    <property type="protein sequence ID" value="SGY70133.1"/>
    <property type="molecule type" value="Genomic_DNA"/>
</dbReference>
<dbReference type="Proteomes" id="UP000249464">
    <property type="component" value="Unassembled WGS sequence"/>
</dbReference>
<evidence type="ECO:0000313" key="2">
    <source>
        <dbReference type="Proteomes" id="UP000249464"/>
    </source>
</evidence>
<dbReference type="STRING" id="796604.A0A2X0MEA9"/>
<proteinExistence type="predicted"/>
<gene>
    <name evidence="1" type="primary">BQ5605_C004g03108</name>
    <name evidence="1" type="ORF">BQ5605_C004G03108</name>
</gene>
<sequence length="610" mass="66292">MPVRFCTLFVSLERQCLLPLHSRNFSTLLLPAMTTASTSTNDHAALSSTESPAATIGGAAGVHVAPLLPPVQLSGAPDTTAGTTYDGALFGISAEMIKWAKDRKDSPMSCLSRHQQVKQDARYSYVLLIKEAVDPMTTSIIVGGAQSPSEMFDRHFESVAMNWSKIKVFGPFDQSIMAQVTAALNVAMKWAELAAEHQSSCARAMERPVDDLIEARGRIQAMEEATLGGEDWKPSLPLLKSVAVAPAVVVVTSVVPLSAVPRAAACNNYNSWRVCITNLSPLSCRAVTSASRPRRYLSGIASSASVLWFRGRIPHRSRFLTSAITELPMHGVGRASIEPVAAGSKEDVPFVPSMPAPGPSPAPETSARMRIMAREVDSFHDAMYEIVPPLDAPAFKANIKALGKVAHVAPYLAAIPKQIRKGFDFGIKDPPSERHIAKNAPLTEEQQLVMDGEMERMLDLGYIAGPYDKDELEAAFGPFRMNPISYVPTRSEVESVTGPLRQCIANGERKAVSRARRLDRRTYDQLEYWRRFLSSEGPFSTSFEALLIPSKLALALDACMHGLGIVVNGYSAYFALPEGWTDLPSPRHSVSITNAEAWAVEALAEAALRM</sequence>
<keyword evidence="2" id="KW-1185">Reference proteome</keyword>
<reference evidence="1 2" key="1">
    <citation type="submission" date="2016-11" db="EMBL/GenBank/DDBJ databases">
        <authorList>
            <person name="Jaros S."/>
            <person name="Januszkiewicz K."/>
            <person name="Wedrychowicz H."/>
        </authorList>
    </citation>
    <scope>NUCLEOTIDE SEQUENCE [LARGE SCALE GENOMIC DNA]</scope>
</reference>
<evidence type="ECO:0000313" key="1">
    <source>
        <dbReference type="EMBL" id="SGY70133.1"/>
    </source>
</evidence>